<dbReference type="AlphaFoldDB" id="A0A160P7G8"/>
<evidence type="ECO:0000313" key="1">
    <source>
        <dbReference type="EMBL" id="BAU87887.1"/>
    </source>
</evidence>
<protein>
    <submittedName>
        <fullName evidence="1">IS6 family transposase</fullName>
    </submittedName>
</protein>
<evidence type="ECO:0000313" key="2">
    <source>
        <dbReference type="Proteomes" id="UP000217676"/>
    </source>
</evidence>
<dbReference type="Proteomes" id="UP000217676">
    <property type="component" value="Chromosome"/>
</dbReference>
<dbReference type="KEGG" id="slau:SLA_7021"/>
<sequence length="75" mass="7999">MVVGLKVRGLEEVLLRLKELLSPSVPDIEVLSVDVNIEIVRVDARCSAVGAACPGCGAWSTQLSPYSLKCPARYG</sequence>
<organism evidence="1 2">
    <name type="scientific">Streptomyces laurentii</name>
    <dbReference type="NCBI Taxonomy" id="39478"/>
    <lineage>
        <taxon>Bacteria</taxon>
        <taxon>Bacillati</taxon>
        <taxon>Actinomycetota</taxon>
        <taxon>Actinomycetes</taxon>
        <taxon>Kitasatosporales</taxon>
        <taxon>Streptomycetaceae</taxon>
        <taxon>Streptomyces</taxon>
    </lineage>
</organism>
<proteinExistence type="predicted"/>
<reference evidence="1 2" key="1">
    <citation type="journal article" date="2016" name="Genome Announc.">
        <title>Complete Genome Sequence of Thiostrepton-Producing Streptomyces laurentii ATCC 31255.</title>
        <authorList>
            <person name="Doi K."/>
            <person name="Fujino Y."/>
            <person name="Nagayoshi Y."/>
            <person name="Ohshima T."/>
            <person name="Ogata S."/>
        </authorList>
    </citation>
    <scope>NUCLEOTIDE SEQUENCE [LARGE SCALE GENOMIC DNA]</scope>
    <source>
        <strain evidence="1 2">ATCC 31255</strain>
    </source>
</reference>
<keyword evidence="2" id="KW-1185">Reference proteome</keyword>
<name>A0A160P7G8_STRLU</name>
<gene>
    <name evidence="1" type="ORF">SLA_7021</name>
</gene>
<dbReference type="EMBL" id="AP017424">
    <property type="protein sequence ID" value="BAU87887.1"/>
    <property type="molecule type" value="Genomic_DNA"/>
</dbReference>
<accession>A0A160P7G8</accession>